<keyword evidence="1" id="KW-1133">Transmembrane helix</keyword>
<name>A0A9W6H7V4_9MICO</name>
<feature type="transmembrane region" description="Helical" evidence="1">
    <location>
        <begin position="255"/>
        <end position="275"/>
    </location>
</feature>
<reference evidence="2" key="2">
    <citation type="submission" date="2023-01" db="EMBL/GenBank/DDBJ databases">
        <authorList>
            <person name="Sun Q."/>
            <person name="Evtushenko L."/>
        </authorList>
    </citation>
    <scope>NUCLEOTIDE SEQUENCE</scope>
    <source>
        <strain evidence="2">VKM Ac-1401</strain>
    </source>
</reference>
<keyword evidence="1" id="KW-0472">Membrane</keyword>
<dbReference type="RefSeq" id="WP_271176246.1">
    <property type="nucleotide sequence ID" value="NZ_BAAAJO010000004.1"/>
</dbReference>
<proteinExistence type="predicted"/>
<dbReference type="InterPro" id="IPR018674">
    <property type="entry name" value="DUF2142_membrane"/>
</dbReference>
<evidence type="ECO:0000313" key="2">
    <source>
        <dbReference type="EMBL" id="GLJ75561.1"/>
    </source>
</evidence>
<feature type="transmembrane region" description="Helical" evidence="1">
    <location>
        <begin position="414"/>
        <end position="433"/>
    </location>
</feature>
<feature type="transmembrane region" description="Helical" evidence="1">
    <location>
        <begin position="386"/>
        <end position="402"/>
    </location>
</feature>
<protein>
    <recommendedName>
        <fullName evidence="4">DUF2142 domain-containing protein</fullName>
    </recommendedName>
</protein>
<feature type="transmembrane region" description="Helical" evidence="1">
    <location>
        <begin position="327"/>
        <end position="346"/>
    </location>
</feature>
<dbReference type="Proteomes" id="UP001142372">
    <property type="component" value="Unassembled WGS sequence"/>
</dbReference>
<feature type="transmembrane region" description="Helical" evidence="1">
    <location>
        <begin position="211"/>
        <end position="227"/>
    </location>
</feature>
<feature type="transmembrane region" description="Helical" evidence="1">
    <location>
        <begin position="353"/>
        <end position="374"/>
    </location>
</feature>
<dbReference type="Pfam" id="PF09913">
    <property type="entry name" value="DUF2142"/>
    <property type="match status" value="1"/>
</dbReference>
<evidence type="ECO:0008006" key="4">
    <source>
        <dbReference type="Google" id="ProtNLM"/>
    </source>
</evidence>
<keyword evidence="3" id="KW-1185">Reference proteome</keyword>
<gene>
    <name evidence="2" type="ORF">GCM10017584_11350</name>
</gene>
<organism evidence="2 3">
    <name type="scientific">Leifsonia poae</name>
    <dbReference type="NCBI Taxonomy" id="110933"/>
    <lineage>
        <taxon>Bacteria</taxon>
        <taxon>Bacillati</taxon>
        <taxon>Actinomycetota</taxon>
        <taxon>Actinomycetes</taxon>
        <taxon>Micrococcales</taxon>
        <taxon>Microbacteriaceae</taxon>
        <taxon>Leifsonia</taxon>
    </lineage>
</organism>
<dbReference type="AlphaFoldDB" id="A0A9W6H7V4"/>
<feature type="transmembrane region" description="Helical" evidence="1">
    <location>
        <begin position="187"/>
        <end position="204"/>
    </location>
</feature>
<sequence length="505" mass="54215">MLVSPPAPRRRRRWTYIALVPLLTLLALVAWAVSSPIGSSPDDDYHLPSIWCGLGDRPGICEQVPGHPDQRAVPDAIADSKCNVKPEIAVCQNRQAPPAGTMTPTTRGNFQGIYPPVYYSFMSIFVTPNVAATVIGLRILNAVIFVGLMSLLYWLLAPSRRRTLIWTWAIGIVPLGMFLVASNNPSAWAVISGGSLWLALLGYFESSGRRAIGLGILSAVLAVMGAGARADGAVYTVLAIGVAGVLSIDRSRAFWLKAILPAALVVLAAFFYLTAGQSGVSSSGFSNKDEVITIPALLWSNLLNLPSIWAGNLGTWGLGWLDTPMPAVVWVTGVAVFGAVTFAGLRSASARKLIALAAVFLTLFAIPMWLLYVSRAQVGVQVQPRYVLPVLLMFAGVALLTVRGRTFGFGRLQVAVIAVVVAVANAAALHVNMRRYISGLTVNDWNLNHYVVWWWSVPISPMVAWLFGVVTFAAAIALALWYIEVRGPRSSALDEPDDQPAVTAA</sequence>
<feature type="transmembrane region" description="Helical" evidence="1">
    <location>
        <begin position="233"/>
        <end position="248"/>
    </location>
</feature>
<feature type="transmembrane region" description="Helical" evidence="1">
    <location>
        <begin position="130"/>
        <end position="156"/>
    </location>
</feature>
<evidence type="ECO:0000313" key="3">
    <source>
        <dbReference type="Proteomes" id="UP001142372"/>
    </source>
</evidence>
<feature type="transmembrane region" description="Helical" evidence="1">
    <location>
        <begin position="163"/>
        <end position="181"/>
    </location>
</feature>
<comment type="caution">
    <text evidence="2">The sequence shown here is derived from an EMBL/GenBank/DDBJ whole genome shotgun (WGS) entry which is preliminary data.</text>
</comment>
<accession>A0A9W6H7V4</accession>
<keyword evidence="1" id="KW-0812">Transmembrane</keyword>
<dbReference type="EMBL" id="BSEN01000004">
    <property type="protein sequence ID" value="GLJ75561.1"/>
    <property type="molecule type" value="Genomic_DNA"/>
</dbReference>
<reference evidence="2" key="1">
    <citation type="journal article" date="2014" name="Int. J. Syst. Evol. Microbiol.">
        <title>Complete genome sequence of Corynebacterium casei LMG S-19264T (=DSM 44701T), isolated from a smear-ripened cheese.</title>
        <authorList>
            <consortium name="US DOE Joint Genome Institute (JGI-PGF)"/>
            <person name="Walter F."/>
            <person name="Albersmeier A."/>
            <person name="Kalinowski J."/>
            <person name="Ruckert C."/>
        </authorList>
    </citation>
    <scope>NUCLEOTIDE SEQUENCE</scope>
    <source>
        <strain evidence="2">VKM Ac-1401</strain>
    </source>
</reference>
<evidence type="ECO:0000256" key="1">
    <source>
        <dbReference type="SAM" id="Phobius"/>
    </source>
</evidence>
<feature type="transmembrane region" description="Helical" evidence="1">
    <location>
        <begin position="453"/>
        <end position="483"/>
    </location>
</feature>